<dbReference type="Gene3D" id="3.40.50.150">
    <property type="entry name" value="Vaccinia Virus protein VP39"/>
    <property type="match status" value="1"/>
</dbReference>
<evidence type="ECO:0000256" key="3">
    <source>
        <dbReference type="ARBA" id="ARBA00022989"/>
    </source>
</evidence>
<dbReference type="InterPro" id="IPR020846">
    <property type="entry name" value="MFS_dom"/>
</dbReference>
<dbReference type="SUPFAM" id="SSF53335">
    <property type="entry name" value="S-adenosyl-L-methionine-dependent methyltransferases"/>
    <property type="match status" value="1"/>
</dbReference>
<organism evidence="7 8">
    <name type="scientific">Saccharopolyspora erythraea</name>
    <name type="common">Streptomyces erythraeus</name>
    <dbReference type="NCBI Taxonomy" id="1836"/>
    <lineage>
        <taxon>Bacteria</taxon>
        <taxon>Bacillati</taxon>
        <taxon>Actinomycetota</taxon>
        <taxon>Actinomycetes</taxon>
        <taxon>Pseudonocardiales</taxon>
        <taxon>Pseudonocardiaceae</taxon>
        <taxon>Saccharopolyspora</taxon>
    </lineage>
</organism>
<comment type="caution">
    <text evidence="7">The sequence shown here is derived from an EMBL/GenBank/DDBJ whole genome shotgun (WGS) entry which is preliminary data.</text>
</comment>
<evidence type="ECO:0000256" key="2">
    <source>
        <dbReference type="ARBA" id="ARBA00022692"/>
    </source>
</evidence>
<evidence type="ECO:0000259" key="6">
    <source>
        <dbReference type="PROSITE" id="PS50850"/>
    </source>
</evidence>
<accession>A0ABN1C3L6</accession>
<evidence type="ECO:0000256" key="5">
    <source>
        <dbReference type="SAM" id="Phobius"/>
    </source>
</evidence>
<evidence type="ECO:0000256" key="1">
    <source>
        <dbReference type="ARBA" id="ARBA00004651"/>
    </source>
</evidence>
<dbReference type="Gene3D" id="1.20.1250.20">
    <property type="entry name" value="MFS general substrate transporter like domains"/>
    <property type="match status" value="1"/>
</dbReference>
<evidence type="ECO:0000256" key="4">
    <source>
        <dbReference type="ARBA" id="ARBA00023136"/>
    </source>
</evidence>
<gene>
    <name evidence="7" type="ORF">GCM10009533_07450</name>
</gene>
<dbReference type="PANTHER" id="PTHR45036">
    <property type="entry name" value="METHYLTRANSFERASE LIKE 7B"/>
    <property type="match status" value="1"/>
</dbReference>
<dbReference type="RefSeq" id="WP_143538183.1">
    <property type="nucleotide sequence ID" value="NZ_BAAAGS010000003.1"/>
</dbReference>
<dbReference type="PROSITE" id="PS50850">
    <property type="entry name" value="MFS"/>
    <property type="match status" value="1"/>
</dbReference>
<dbReference type="InterPro" id="IPR029063">
    <property type="entry name" value="SAM-dependent_MTases_sf"/>
</dbReference>
<reference evidence="7 8" key="1">
    <citation type="journal article" date="2019" name="Int. J. Syst. Evol. Microbiol.">
        <title>The Global Catalogue of Microorganisms (GCM) 10K type strain sequencing project: providing services to taxonomists for standard genome sequencing and annotation.</title>
        <authorList>
            <consortium name="The Broad Institute Genomics Platform"/>
            <consortium name="The Broad Institute Genome Sequencing Center for Infectious Disease"/>
            <person name="Wu L."/>
            <person name="Ma J."/>
        </authorList>
    </citation>
    <scope>NUCLEOTIDE SEQUENCE [LARGE SCALE GENOMIC DNA]</scope>
    <source>
        <strain evidence="7 8">JCM 10303</strain>
    </source>
</reference>
<evidence type="ECO:0000313" key="7">
    <source>
        <dbReference type="EMBL" id="GAA0511099.1"/>
    </source>
</evidence>
<feature type="transmembrane region" description="Helical" evidence="5">
    <location>
        <begin position="28"/>
        <end position="46"/>
    </location>
</feature>
<dbReference type="CDD" id="cd02440">
    <property type="entry name" value="AdoMet_MTases"/>
    <property type="match status" value="1"/>
</dbReference>
<dbReference type="InterPro" id="IPR052356">
    <property type="entry name" value="Thiol_S-MT"/>
</dbReference>
<proteinExistence type="predicted"/>
<dbReference type="Proteomes" id="UP001500729">
    <property type="component" value="Unassembled WGS sequence"/>
</dbReference>
<name>A0ABN1C3L6_SACER</name>
<dbReference type="EMBL" id="BAAAGS010000003">
    <property type="protein sequence ID" value="GAA0511099.1"/>
    <property type="molecule type" value="Genomic_DNA"/>
</dbReference>
<comment type="subcellular location">
    <subcellularLocation>
        <location evidence="1">Cell membrane</location>
        <topology evidence="1">Multi-pass membrane protein</topology>
    </subcellularLocation>
</comment>
<keyword evidence="2 5" id="KW-0812">Transmembrane</keyword>
<dbReference type="InterPro" id="IPR036259">
    <property type="entry name" value="MFS_trans_sf"/>
</dbReference>
<dbReference type="Pfam" id="PF00083">
    <property type="entry name" value="Sugar_tr"/>
    <property type="match status" value="1"/>
</dbReference>
<dbReference type="InterPro" id="IPR013216">
    <property type="entry name" value="Methyltransf_11"/>
</dbReference>
<keyword evidence="3 5" id="KW-1133">Transmembrane helix</keyword>
<sequence>MGVAIFAQWISNATVAFTFPILISALGSNPFLILAVINVATFVFLVKYHPETRGPALVNLSLLPPGELVRAGEWKKPADRVAGPDLAVTSVDSFLLPLEPTGFPRSGVRRTRTKSLVRRLLSTSVGGSRAGVEWEFRAEQLFLMTDARAGGRSHARRAVRQSTRQLRAEVVGRAVLREKLLEGLRGRVIEIGAGQGLNFIHYPPGVAELLAVEPDDVLREFAAGAARVARIPVDVVAGEATALPAADASRDAAVVSLLLCTVPSPERVLAEVRRCLRPGGELRFYEHVRAPGRVAPYVQDAATPLWMRCFRGCHPNRDAESAIRRAGFDIVEIERFNVGTTPLNPAAPHILGRAIRG</sequence>
<feature type="domain" description="Major facilitator superfamily (MFS) profile" evidence="6">
    <location>
        <begin position="1"/>
        <end position="53"/>
    </location>
</feature>
<keyword evidence="4 5" id="KW-0472">Membrane</keyword>
<evidence type="ECO:0000313" key="8">
    <source>
        <dbReference type="Proteomes" id="UP001500729"/>
    </source>
</evidence>
<dbReference type="Pfam" id="PF08241">
    <property type="entry name" value="Methyltransf_11"/>
    <property type="match status" value="1"/>
</dbReference>
<dbReference type="PANTHER" id="PTHR45036:SF1">
    <property type="entry name" value="METHYLTRANSFERASE LIKE 7A"/>
    <property type="match status" value="1"/>
</dbReference>
<protein>
    <recommendedName>
        <fullName evidence="6">Major facilitator superfamily (MFS) profile domain-containing protein</fullName>
    </recommendedName>
</protein>
<keyword evidence="8" id="KW-1185">Reference proteome</keyword>
<dbReference type="InterPro" id="IPR005828">
    <property type="entry name" value="MFS_sugar_transport-like"/>
</dbReference>